<accession>A0ACC0NBX0</accession>
<sequence length="878" mass="94353">MGFFFLSNTILQIAILAVLITASKCLVHGAETPRLSIITDKEALISFKSGIDPETLGPLLTWDQTLSPCNWTGVWCNDKVGARVVELDLAGFGLKGSISPHIGNLSFLRSLQLQNNQLMGTFPNQLDNLFRLRVLNMSFNSIQGMVPQNISHCTELEILDLEKNEISGRIPEELSSLAKLQVLNLGRNLLFGSIPPSLANLSSLVSLNLGTNKLGGMIPGDLSRLQKLKQLDLTINNLTGTVPPSIYNMSSLVELALASNDLWGRIPYNVGDTLPNLLVFNFCINKFSGTIPGSLHNLTRIKGIRMAHNLLHGTVPPGLGNLPELQIYNIGFNRIVGVGDNGLDFLTSLTNSTRLNFLAVDGNLLEGVIPESIGNLSKVLSILYMGGNRIHGGIPASIGHLTGLTLLNLSYNSISHGIPQEIGNLVELLSLGLAGNNISGKIPTSLGSLKNLINIDLSGNELEGTIPTSFENFQRLLSFDLSRNKLNGSIPKEILNLRSLSTHLNLSNNLLTGPLPQEIGTLDSLVAVDLSNNGLSETIPDSIGSCKSLEKLLMANNMFTGLIPDSLSELKGLETLDISSNKLSGSIPDSLQKLQGLQSLNLSFNDLEGEVPVGGVFANLSGIYLEEYGMGEKPSTAGDVYSYGITLLELFTGKSPTHGSFTGDLSLKKWVQTAVATNVDQVSDPGLVRTNSSLSDDVQPITPEAQTDCSIAVLGVGLACTVDLPDGRISMRDALCKLKSIRENLFKPDHARKTKNMVWASKKPSTVGDAYSFGITLLELFTGRRPTHESFTGDLSLNKWVLMALATNVDQVLDPVLVPTDSSLSYDGQSIAPEAQCDCLIGILGIGLSCAVDSPDGRISMRDALCKLRSIRETLLKT</sequence>
<protein>
    <submittedName>
        <fullName evidence="1">Uncharacterized protein</fullName>
    </submittedName>
</protein>
<name>A0ACC0NBX0_RHOML</name>
<keyword evidence="2" id="KW-1185">Reference proteome</keyword>
<gene>
    <name evidence="1" type="ORF">RHMOL_Rhmol06G0071000</name>
</gene>
<dbReference type="Proteomes" id="UP001062846">
    <property type="component" value="Chromosome 6"/>
</dbReference>
<reference evidence="1" key="1">
    <citation type="submission" date="2022-02" db="EMBL/GenBank/DDBJ databases">
        <title>Plant Genome Project.</title>
        <authorList>
            <person name="Zhang R.-G."/>
        </authorList>
    </citation>
    <scope>NUCLEOTIDE SEQUENCE</scope>
    <source>
        <strain evidence="1">AT1</strain>
    </source>
</reference>
<dbReference type="EMBL" id="CM046393">
    <property type="protein sequence ID" value="KAI8550013.1"/>
    <property type="molecule type" value="Genomic_DNA"/>
</dbReference>
<comment type="caution">
    <text evidence="1">The sequence shown here is derived from an EMBL/GenBank/DDBJ whole genome shotgun (WGS) entry which is preliminary data.</text>
</comment>
<evidence type="ECO:0000313" key="1">
    <source>
        <dbReference type="EMBL" id="KAI8550013.1"/>
    </source>
</evidence>
<organism evidence="1 2">
    <name type="scientific">Rhododendron molle</name>
    <name type="common">Chinese azalea</name>
    <name type="synonym">Azalea mollis</name>
    <dbReference type="NCBI Taxonomy" id="49168"/>
    <lineage>
        <taxon>Eukaryota</taxon>
        <taxon>Viridiplantae</taxon>
        <taxon>Streptophyta</taxon>
        <taxon>Embryophyta</taxon>
        <taxon>Tracheophyta</taxon>
        <taxon>Spermatophyta</taxon>
        <taxon>Magnoliopsida</taxon>
        <taxon>eudicotyledons</taxon>
        <taxon>Gunneridae</taxon>
        <taxon>Pentapetalae</taxon>
        <taxon>asterids</taxon>
        <taxon>Ericales</taxon>
        <taxon>Ericaceae</taxon>
        <taxon>Ericoideae</taxon>
        <taxon>Rhodoreae</taxon>
        <taxon>Rhododendron</taxon>
    </lineage>
</organism>
<proteinExistence type="predicted"/>
<evidence type="ECO:0000313" key="2">
    <source>
        <dbReference type="Proteomes" id="UP001062846"/>
    </source>
</evidence>